<evidence type="ECO:0000259" key="1">
    <source>
        <dbReference type="Pfam" id="PF04536"/>
    </source>
</evidence>
<organism evidence="2 3">
    <name type="scientific">Winogradskyella psychrotolerans RS-3</name>
    <dbReference type="NCBI Taxonomy" id="641526"/>
    <lineage>
        <taxon>Bacteria</taxon>
        <taxon>Pseudomonadati</taxon>
        <taxon>Bacteroidota</taxon>
        <taxon>Flavobacteriia</taxon>
        <taxon>Flavobacteriales</taxon>
        <taxon>Flavobacteriaceae</taxon>
        <taxon>Winogradskyella</taxon>
    </lineage>
</organism>
<dbReference type="EMBL" id="ATMR01000002">
    <property type="protein sequence ID" value="EPR74964.1"/>
    <property type="molecule type" value="Genomic_DNA"/>
</dbReference>
<evidence type="ECO:0000313" key="2">
    <source>
        <dbReference type="EMBL" id="EPR74964.1"/>
    </source>
</evidence>
<dbReference type="Proteomes" id="UP000014962">
    <property type="component" value="Unassembled WGS sequence"/>
</dbReference>
<dbReference type="Gene3D" id="3.10.310.50">
    <property type="match status" value="1"/>
</dbReference>
<name>S7X7C5_9FLAO</name>
<dbReference type="STRING" id="641526.ADIWIN_0051"/>
<dbReference type="InterPro" id="IPR007621">
    <property type="entry name" value="TPM_dom"/>
</dbReference>
<sequence length="51" mass="5621">MAISTGIGTKQTISDYECKVIIDDIMIPEFSTGNYYKGVSKALNSLFTLWG</sequence>
<feature type="domain" description="TPM" evidence="1">
    <location>
        <begin position="1"/>
        <end position="47"/>
    </location>
</feature>
<protein>
    <recommendedName>
        <fullName evidence="1">TPM domain-containing protein</fullName>
    </recommendedName>
</protein>
<comment type="caution">
    <text evidence="2">The sequence shown here is derived from an EMBL/GenBank/DDBJ whole genome shotgun (WGS) entry which is preliminary data.</text>
</comment>
<keyword evidence="3" id="KW-1185">Reference proteome</keyword>
<accession>S7X7C5</accession>
<proteinExistence type="predicted"/>
<reference evidence="2 3" key="1">
    <citation type="journal article" date="2013" name="Genome Announc.">
        <title>Draft Genome Sequence of Winogradskyella psychrotolerans RS-3T, Isolated from the Marine Transect of Kongsfjorden, Ny-Alesund, Svalbard, Arctic Ocean.</title>
        <authorList>
            <person name="Kumar Pinnaka A."/>
            <person name="Ara S."/>
            <person name="Singh A."/>
            <person name="Shivaji S."/>
        </authorList>
    </citation>
    <scope>NUCLEOTIDE SEQUENCE [LARGE SCALE GENOMIC DNA]</scope>
    <source>
        <strain evidence="2 3">RS-3</strain>
    </source>
</reference>
<gene>
    <name evidence="2" type="ORF">ADIWIN_0051</name>
</gene>
<dbReference type="Pfam" id="PF04536">
    <property type="entry name" value="TPM_phosphatase"/>
    <property type="match status" value="1"/>
</dbReference>
<evidence type="ECO:0000313" key="3">
    <source>
        <dbReference type="Proteomes" id="UP000014962"/>
    </source>
</evidence>
<dbReference type="AlphaFoldDB" id="S7X7C5"/>